<name>A0A7S3L7M5_9STRA</name>
<dbReference type="InterPro" id="IPR036249">
    <property type="entry name" value="Thioredoxin-like_sf"/>
</dbReference>
<dbReference type="PANTHER" id="PTHR46472">
    <property type="entry name" value="NUCLEOREDOXIN"/>
    <property type="match status" value="1"/>
</dbReference>
<dbReference type="PANTHER" id="PTHR46472:SF1">
    <property type="entry name" value="NUCLEOREDOXIN"/>
    <property type="match status" value="1"/>
</dbReference>
<gene>
    <name evidence="2" type="ORF">ACOF00016_LOCUS10047</name>
</gene>
<dbReference type="GO" id="GO:0030178">
    <property type="term" value="P:negative regulation of Wnt signaling pathway"/>
    <property type="evidence" value="ECO:0007669"/>
    <property type="project" value="TreeGrafter"/>
</dbReference>
<dbReference type="Pfam" id="PF13905">
    <property type="entry name" value="Thioredoxin_8"/>
    <property type="match status" value="1"/>
</dbReference>
<proteinExistence type="predicted"/>
<evidence type="ECO:0000259" key="1">
    <source>
        <dbReference type="Pfam" id="PF13905"/>
    </source>
</evidence>
<dbReference type="EMBL" id="HBIM01012230">
    <property type="protein sequence ID" value="CAE0412786.1"/>
    <property type="molecule type" value="Transcribed_RNA"/>
</dbReference>
<sequence>MPWWCLPLQFSGVVDRLSATYHTKGIPHLVVLDKDGTVLKNDAIHQVLKDPKGDKFPWRPSRLVDLLPQHYLRADGTKAPMASLDDKYLLLIASASWCPPGERLIPYLAQVYRHLRAAREDDFEFLYLSSDRNQAEFDAVFAHLGFGAIPFEERQMFRDIAQLFDIRCVPTMLMFGPKHPTDPACDRPLLNGNVRDIFCQNTTSPETLVHEFPWCPLKYGDLNQVSDNINDMKCVIVFCEACDDEEQEEIRKALRAASEAYDGCSLLRFYWACESTQLTKILRETLHLGPCMGAHMVLMDIPSNASYYVGTHDVEISIESVLDFVQQPGAAMKLC</sequence>
<dbReference type="GO" id="GO:0005634">
    <property type="term" value="C:nucleus"/>
    <property type="evidence" value="ECO:0007669"/>
    <property type="project" value="TreeGrafter"/>
</dbReference>
<protein>
    <recommendedName>
        <fullName evidence="1">Thioredoxin-like fold domain-containing protein</fullName>
    </recommendedName>
</protein>
<feature type="domain" description="Thioredoxin-like fold" evidence="1">
    <location>
        <begin position="86"/>
        <end position="178"/>
    </location>
</feature>
<accession>A0A7S3L7M5</accession>
<dbReference type="GO" id="GO:0004791">
    <property type="term" value="F:thioredoxin-disulfide reductase (NADPH) activity"/>
    <property type="evidence" value="ECO:0007669"/>
    <property type="project" value="TreeGrafter"/>
</dbReference>
<dbReference type="GO" id="GO:0031397">
    <property type="term" value="P:negative regulation of protein ubiquitination"/>
    <property type="evidence" value="ECO:0007669"/>
    <property type="project" value="TreeGrafter"/>
</dbReference>
<dbReference type="AlphaFoldDB" id="A0A7S3L7M5"/>
<organism evidence="2">
    <name type="scientific">Amphora coffeiformis</name>
    <dbReference type="NCBI Taxonomy" id="265554"/>
    <lineage>
        <taxon>Eukaryota</taxon>
        <taxon>Sar</taxon>
        <taxon>Stramenopiles</taxon>
        <taxon>Ochrophyta</taxon>
        <taxon>Bacillariophyta</taxon>
        <taxon>Bacillariophyceae</taxon>
        <taxon>Bacillariophycidae</taxon>
        <taxon>Thalassiophysales</taxon>
        <taxon>Catenulaceae</taxon>
        <taxon>Amphora</taxon>
    </lineage>
</organism>
<evidence type="ECO:0000313" key="2">
    <source>
        <dbReference type="EMBL" id="CAE0412786.1"/>
    </source>
</evidence>
<dbReference type="Gene3D" id="3.40.30.10">
    <property type="entry name" value="Glutaredoxin"/>
    <property type="match status" value="2"/>
</dbReference>
<dbReference type="SUPFAM" id="SSF52833">
    <property type="entry name" value="Thioredoxin-like"/>
    <property type="match status" value="1"/>
</dbReference>
<reference evidence="2" key="1">
    <citation type="submission" date="2021-01" db="EMBL/GenBank/DDBJ databases">
        <authorList>
            <person name="Corre E."/>
            <person name="Pelletier E."/>
            <person name="Niang G."/>
            <person name="Scheremetjew M."/>
            <person name="Finn R."/>
            <person name="Kale V."/>
            <person name="Holt S."/>
            <person name="Cochrane G."/>
            <person name="Meng A."/>
            <person name="Brown T."/>
            <person name="Cohen L."/>
        </authorList>
    </citation>
    <scope>NUCLEOTIDE SEQUENCE</scope>
    <source>
        <strain evidence="2">CCMP127</strain>
    </source>
</reference>
<dbReference type="InterPro" id="IPR012336">
    <property type="entry name" value="Thioredoxin-like_fold"/>
</dbReference>